<keyword evidence="3" id="KW-1185">Reference proteome</keyword>
<protein>
    <submittedName>
        <fullName evidence="2">Uncharacterized protein</fullName>
    </submittedName>
</protein>
<feature type="region of interest" description="Disordered" evidence="1">
    <location>
        <begin position="50"/>
        <end position="76"/>
    </location>
</feature>
<name>A0A7Z7BBX3_9BURK</name>
<evidence type="ECO:0000313" key="3">
    <source>
        <dbReference type="Proteomes" id="UP000198900"/>
    </source>
</evidence>
<evidence type="ECO:0000256" key="1">
    <source>
        <dbReference type="SAM" id="MobiDB-lite"/>
    </source>
</evidence>
<reference evidence="2" key="1">
    <citation type="submission" date="2016-10" db="EMBL/GenBank/DDBJ databases">
        <authorList>
            <person name="Varghese N."/>
            <person name="Submissions S."/>
        </authorList>
    </citation>
    <scope>NUCLEOTIDE SEQUENCE [LARGE SCALE GENOMIC DNA]</scope>
    <source>
        <strain evidence="2">YR281</strain>
    </source>
</reference>
<sequence length="213" mass="22684">MSDLMTCEATRSATSSPESVSGLSLSGWRAGQTIDLFGLDHAPANPSVLPPLPTREKDSTTTDICHPSGLGSSASASLTRSLASKLEAATARRGSMTFSVTWKMSTTPAQRLLPVQLVRGLTTSEGAFTSLPTPCARDGRDISRSNAFLSQRKRHSPSLATRLLDSGHSWQVITAAYCLAMNLPLLWNAAAPKDTATLLTRKRQKSSSAQPTK</sequence>
<feature type="region of interest" description="Disordered" evidence="1">
    <location>
        <begin position="1"/>
        <end position="24"/>
    </location>
</feature>
<dbReference type="AlphaFoldDB" id="A0A7Z7BBX3"/>
<dbReference type="Proteomes" id="UP000198900">
    <property type="component" value="Unassembled WGS sequence"/>
</dbReference>
<organism evidence="2 3">
    <name type="scientific">Paraburkholderia steynii</name>
    <dbReference type="NCBI Taxonomy" id="1245441"/>
    <lineage>
        <taxon>Bacteria</taxon>
        <taxon>Pseudomonadati</taxon>
        <taxon>Pseudomonadota</taxon>
        <taxon>Betaproteobacteria</taxon>
        <taxon>Burkholderiales</taxon>
        <taxon>Burkholderiaceae</taxon>
        <taxon>Paraburkholderia</taxon>
    </lineage>
</organism>
<evidence type="ECO:0000313" key="2">
    <source>
        <dbReference type="EMBL" id="SDI64625.1"/>
    </source>
</evidence>
<feature type="compositionally biased region" description="Low complexity" evidence="1">
    <location>
        <begin position="15"/>
        <end position="24"/>
    </location>
</feature>
<accession>A0A7Z7BBX3</accession>
<proteinExistence type="predicted"/>
<gene>
    <name evidence="2" type="ORF">SAMN04487926_12123</name>
</gene>
<dbReference type="EMBL" id="FNDI01000021">
    <property type="protein sequence ID" value="SDI64625.1"/>
    <property type="molecule type" value="Genomic_DNA"/>
</dbReference>
<comment type="caution">
    <text evidence="2">The sequence shown here is derived from an EMBL/GenBank/DDBJ whole genome shotgun (WGS) entry which is preliminary data.</text>
</comment>